<proteinExistence type="predicted"/>
<organism evidence="2 3">
    <name type="scientific">Hypholoma sublateritium (strain FD-334 SS-4)</name>
    <dbReference type="NCBI Taxonomy" id="945553"/>
    <lineage>
        <taxon>Eukaryota</taxon>
        <taxon>Fungi</taxon>
        <taxon>Dikarya</taxon>
        <taxon>Basidiomycota</taxon>
        <taxon>Agaricomycotina</taxon>
        <taxon>Agaricomycetes</taxon>
        <taxon>Agaricomycetidae</taxon>
        <taxon>Agaricales</taxon>
        <taxon>Agaricineae</taxon>
        <taxon>Strophariaceae</taxon>
        <taxon>Hypholoma</taxon>
    </lineage>
</organism>
<protein>
    <submittedName>
        <fullName evidence="2">Uncharacterized protein</fullName>
    </submittedName>
</protein>
<name>A0A0D2PA78_HYPSF</name>
<dbReference type="EMBL" id="KN817607">
    <property type="protein sequence ID" value="KJA17215.1"/>
    <property type="molecule type" value="Genomic_DNA"/>
</dbReference>
<reference evidence="3" key="1">
    <citation type="submission" date="2014-04" db="EMBL/GenBank/DDBJ databases">
        <title>Evolutionary Origins and Diversification of the Mycorrhizal Mutualists.</title>
        <authorList>
            <consortium name="DOE Joint Genome Institute"/>
            <consortium name="Mycorrhizal Genomics Consortium"/>
            <person name="Kohler A."/>
            <person name="Kuo A."/>
            <person name="Nagy L.G."/>
            <person name="Floudas D."/>
            <person name="Copeland A."/>
            <person name="Barry K.W."/>
            <person name="Cichocki N."/>
            <person name="Veneault-Fourrey C."/>
            <person name="LaButti K."/>
            <person name="Lindquist E.A."/>
            <person name="Lipzen A."/>
            <person name="Lundell T."/>
            <person name="Morin E."/>
            <person name="Murat C."/>
            <person name="Riley R."/>
            <person name="Ohm R."/>
            <person name="Sun H."/>
            <person name="Tunlid A."/>
            <person name="Henrissat B."/>
            <person name="Grigoriev I.V."/>
            <person name="Hibbett D.S."/>
            <person name="Martin F."/>
        </authorList>
    </citation>
    <scope>NUCLEOTIDE SEQUENCE [LARGE SCALE GENOMIC DNA]</scope>
    <source>
        <strain evidence="3">FD-334 SS-4</strain>
    </source>
</reference>
<evidence type="ECO:0000313" key="2">
    <source>
        <dbReference type="EMBL" id="KJA17215.1"/>
    </source>
</evidence>
<dbReference type="AlphaFoldDB" id="A0A0D2PA78"/>
<evidence type="ECO:0000256" key="1">
    <source>
        <dbReference type="SAM" id="SignalP"/>
    </source>
</evidence>
<evidence type="ECO:0000313" key="3">
    <source>
        <dbReference type="Proteomes" id="UP000054270"/>
    </source>
</evidence>
<sequence>MLFTRISFTALLLFVATVSSAPLNKPAAAVRLHADHPFEGLNPPIPHVSKTHLFENLAANQGAPGAIGLARTASHIQVHAAMASSLEIPTDPPMQRYARSPPSAHEAMEIKQRMMKLSNHLKSAFHAHA</sequence>
<dbReference type="Proteomes" id="UP000054270">
    <property type="component" value="Unassembled WGS sequence"/>
</dbReference>
<gene>
    <name evidence="2" type="ORF">HYPSUDRAFT_1041185</name>
</gene>
<feature type="chain" id="PRO_5002265752" evidence="1">
    <location>
        <begin position="21"/>
        <end position="129"/>
    </location>
</feature>
<accession>A0A0D2PA78</accession>
<feature type="signal peptide" evidence="1">
    <location>
        <begin position="1"/>
        <end position="20"/>
    </location>
</feature>
<keyword evidence="3" id="KW-1185">Reference proteome</keyword>
<keyword evidence="1" id="KW-0732">Signal</keyword>